<evidence type="ECO:0000256" key="2">
    <source>
        <dbReference type="ARBA" id="ARBA00023015"/>
    </source>
</evidence>
<dbReference type="GO" id="GO:0000976">
    <property type="term" value="F:transcription cis-regulatory region binding"/>
    <property type="evidence" value="ECO:0007669"/>
    <property type="project" value="TreeGrafter"/>
</dbReference>
<keyword evidence="4" id="KW-0804">Transcription</keyword>
<comment type="similarity">
    <text evidence="1">Belongs to the LysR transcriptional regulatory family.</text>
</comment>
<dbReference type="InterPro" id="IPR036388">
    <property type="entry name" value="WH-like_DNA-bd_sf"/>
</dbReference>
<dbReference type="InterPro" id="IPR036390">
    <property type="entry name" value="WH_DNA-bd_sf"/>
</dbReference>
<name>A0A918THA7_9BACT</name>
<keyword evidence="2" id="KW-0805">Transcription regulation</keyword>
<accession>A0A918THA7</accession>
<dbReference type="PANTHER" id="PTHR30126:SF40">
    <property type="entry name" value="HTH-TYPE TRANSCRIPTIONAL REGULATOR GLTR"/>
    <property type="match status" value="1"/>
</dbReference>
<dbReference type="PANTHER" id="PTHR30126">
    <property type="entry name" value="HTH-TYPE TRANSCRIPTIONAL REGULATOR"/>
    <property type="match status" value="1"/>
</dbReference>
<dbReference type="Pfam" id="PF00126">
    <property type="entry name" value="HTH_1"/>
    <property type="match status" value="1"/>
</dbReference>
<gene>
    <name evidence="6" type="ORF">GCM10007100_12860</name>
</gene>
<feature type="domain" description="HTH lysR-type" evidence="5">
    <location>
        <begin position="9"/>
        <end position="66"/>
    </location>
</feature>
<evidence type="ECO:0000256" key="1">
    <source>
        <dbReference type="ARBA" id="ARBA00009437"/>
    </source>
</evidence>
<evidence type="ECO:0000256" key="3">
    <source>
        <dbReference type="ARBA" id="ARBA00023125"/>
    </source>
</evidence>
<dbReference type="Gene3D" id="3.40.190.290">
    <property type="match status" value="1"/>
</dbReference>
<reference evidence="6" key="2">
    <citation type="submission" date="2020-09" db="EMBL/GenBank/DDBJ databases">
        <authorList>
            <person name="Sun Q."/>
            <person name="Kim S."/>
        </authorList>
    </citation>
    <scope>NUCLEOTIDE SEQUENCE</scope>
    <source>
        <strain evidence="6">KCTC 12988</strain>
    </source>
</reference>
<proteinExistence type="inferred from homology"/>
<dbReference type="CDD" id="cd05466">
    <property type="entry name" value="PBP2_LTTR_substrate"/>
    <property type="match status" value="1"/>
</dbReference>
<keyword evidence="3" id="KW-0238">DNA-binding</keyword>
<sequence>MNNESLPRIDLELLELLRRVADAGSITSAARQTGGSQSALSRRIQEAEARLGFTVFDRTTRSLVLTAAGQILLRETEAMPHILEGALRKVREDCFGELPVIRVGVSRSLSLAHLPGLFHSNKTEEQTRIELSHPRGKAVIGGVLSAKLDVGIVPLPPQIPQDLEVSHQFEDEFVLISLQESNANLRRKPSLRTWSVKQRWLLPPAQSTSRLVLQNWFLTKGVEVSPAMELDSFDVMVQLVELGMGVAFVPRRALSAFRRSSKLQRLDVGGSPTRKLAVLTRKEPEPPRAVREFVAGILFS</sequence>
<dbReference type="EMBL" id="BMXI01000004">
    <property type="protein sequence ID" value="GHC48414.1"/>
    <property type="molecule type" value="Genomic_DNA"/>
</dbReference>
<evidence type="ECO:0000259" key="5">
    <source>
        <dbReference type="PROSITE" id="PS50931"/>
    </source>
</evidence>
<protein>
    <submittedName>
        <fullName evidence="6">LysR family transcriptional regulator</fullName>
    </submittedName>
</protein>
<dbReference type="InterPro" id="IPR005119">
    <property type="entry name" value="LysR_subst-bd"/>
</dbReference>
<dbReference type="SUPFAM" id="SSF53850">
    <property type="entry name" value="Periplasmic binding protein-like II"/>
    <property type="match status" value="1"/>
</dbReference>
<dbReference type="Proteomes" id="UP000644507">
    <property type="component" value="Unassembled WGS sequence"/>
</dbReference>
<dbReference type="SUPFAM" id="SSF46785">
    <property type="entry name" value="Winged helix' DNA-binding domain"/>
    <property type="match status" value="1"/>
</dbReference>
<dbReference type="Gene3D" id="1.10.10.10">
    <property type="entry name" value="Winged helix-like DNA-binding domain superfamily/Winged helix DNA-binding domain"/>
    <property type="match status" value="1"/>
</dbReference>
<keyword evidence="7" id="KW-1185">Reference proteome</keyword>
<organism evidence="6 7">
    <name type="scientific">Roseibacillus persicicus</name>
    <dbReference type="NCBI Taxonomy" id="454148"/>
    <lineage>
        <taxon>Bacteria</taxon>
        <taxon>Pseudomonadati</taxon>
        <taxon>Verrucomicrobiota</taxon>
        <taxon>Verrucomicrobiia</taxon>
        <taxon>Verrucomicrobiales</taxon>
        <taxon>Verrucomicrobiaceae</taxon>
        <taxon>Roseibacillus</taxon>
    </lineage>
</organism>
<evidence type="ECO:0000313" key="6">
    <source>
        <dbReference type="EMBL" id="GHC48414.1"/>
    </source>
</evidence>
<dbReference type="AlphaFoldDB" id="A0A918THA7"/>
<dbReference type="Pfam" id="PF03466">
    <property type="entry name" value="LysR_substrate"/>
    <property type="match status" value="1"/>
</dbReference>
<dbReference type="RefSeq" id="WP_189568503.1">
    <property type="nucleotide sequence ID" value="NZ_BMXI01000004.1"/>
</dbReference>
<dbReference type="GO" id="GO:0003700">
    <property type="term" value="F:DNA-binding transcription factor activity"/>
    <property type="evidence" value="ECO:0007669"/>
    <property type="project" value="InterPro"/>
</dbReference>
<dbReference type="InterPro" id="IPR000847">
    <property type="entry name" value="LysR_HTH_N"/>
</dbReference>
<evidence type="ECO:0000313" key="7">
    <source>
        <dbReference type="Proteomes" id="UP000644507"/>
    </source>
</evidence>
<comment type="caution">
    <text evidence="6">The sequence shown here is derived from an EMBL/GenBank/DDBJ whole genome shotgun (WGS) entry which is preliminary data.</text>
</comment>
<evidence type="ECO:0000256" key="4">
    <source>
        <dbReference type="ARBA" id="ARBA00023163"/>
    </source>
</evidence>
<reference evidence="6" key="1">
    <citation type="journal article" date="2014" name="Int. J. Syst. Evol. Microbiol.">
        <title>Complete genome sequence of Corynebacterium casei LMG S-19264T (=DSM 44701T), isolated from a smear-ripened cheese.</title>
        <authorList>
            <consortium name="US DOE Joint Genome Institute (JGI-PGF)"/>
            <person name="Walter F."/>
            <person name="Albersmeier A."/>
            <person name="Kalinowski J."/>
            <person name="Ruckert C."/>
        </authorList>
    </citation>
    <scope>NUCLEOTIDE SEQUENCE</scope>
    <source>
        <strain evidence="6">KCTC 12988</strain>
    </source>
</reference>
<dbReference type="PROSITE" id="PS50931">
    <property type="entry name" value="HTH_LYSR"/>
    <property type="match status" value="1"/>
</dbReference>